<organism evidence="9 10">
    <name type="scientific">Crocosphaera watsonii WH 0003</name>
    <dbReference type="NCBI Taxonomy" id="423471"/>
    <lineage>
        <taxon>Bacteria</taxon>
        <taxon>Bacillati</taxon>
        <taxon>Cyanobacteriota</taxon>
        <taxon>Cyanophyceae</taxon>
        <taxon>Oscillatoriophycideae</taxon>
        <taxon>Chroococcales</taxon>
        <taxon>Aphanothecaceae</taxon>
        <taxon>Crocosphaera</taxon>
    </lineage>
</organism>
<keyword evidence="5" id="KW-0809">Transit peptide</keyword>
<proteinExistence type="predicted"/>
<evidence type="ECO:0000256" key="6">
    <source>
        <dbReference type="ARBA" id="ARBA00022989"/>
    </source>
</evidence>
<dbReference type="GO" id="GO:0006508">
    <property type="term" value="P:proteolysis"/>
    <property type="evidence" value="ECO:0007669"/>
    <property type="project" value="UniProtKB-KW"/>
</dbReference>
<dbReference type="AlphaFoldDB" id="G5J6S6"/>
<evidence type="ECO:0000256" key="1">
    <source>
        <dbReference type="ARBA" id="ARBA00004141"/>
    </source>
</evidence>
<dbReference type="Proteomes" id="UP000003477">
    <property type="component" value="Unassembled WGS sequence"/>
</dbReference>
<dbReference type="PANTHER" id="PTHR31412">
    <property type="entry name" value="ZINC METALLOPROTEASE EGY1"/>
    <property type="match status" value="1"/>
</dbReference>
<evidence type="ECO:0000256" key="8">
    <source>
        <dbReference type="SAM" id="Phobius"/>
    </source>
</evidence>
<keyword evidence="2" id="KW-0645">Protease</keyword>
<keyword evidence="6 8" id="KW-1133">Transmembrane helix</keyword>
<keyword evidence="7 8" id="KW-0472">Membrane</keyword>
<dbReference type="PANTHER" id="PTHR31412:SF0">
    <property type="entry name" value="ZINC METALLOPROTEASE EGY1, CHLOROPLASTIC-RELATED"/>
    <property type="match status" value="1"/>
</dbReference>
<dbReference type="GO" id="GO:0008233">
    <property type="term" value="F:peptidase activity"/>
    <property type="evidence" value="ECO:0007669"/>
    <property type="project" value="UniProtKB-KW"/>
</dbReference>
<name>G5J6S6_CROWT</name>
<evidence type="ECO:0000313" key="9">
    <source>
        <dbReference type="EMBL" id="EHJ12107.1"/>
    </source>
</evidence>
<evidence type="ECO:0000256" key="4">
    <source>
        <dbReference type="ARBA" id="ARBA00022801"/>
    </source>
</evidence>
<comment type="subcellular location">
    <subcellularLocation>
        <location evidence="1">Membrane</location>
        <topology evidence="1">Multi-pass membrane protein</topology>
    </subcellularLocation>
</comment>
<evidence type="ECO:0000256" key="7">
    <source>
        <dbReference type="ARBA" id="ARBA00023136"/>
    </source>
</evidence>
<evidence type="ECO:0000256" key="5">
    <source>
        <dbReference type="ARBA" id="ARBA00022946"/>
    </source>
</evidence>
<dbReference type="EMBL" id="AESD01000470">
    <property type="protein sequence ID" value="EHJ12107.1"/>
    <property type="molecule type" value="Genomic_DNA"/>
</dbReference>
<gene>
    <name evidence="9" type="ORF">CWATWH0003_3172b1</name>
</gene>
<comment type="caution">
    <text evidence="9">The sequence shown here is derived from an EMBL/GenBank/DDBJ whole genome shotgun (WGS) entry which is preliminary data.</text>
</comment>
<sequence>MPLYWAVVILFLQRDLERPSLNELTEPDDTRAGWGLLALFLMLATLIPLSPALAGRLGIGG</sequence>
<accession>G5J6S6</accession>
<keyword evidence="4" id="KW-0378">Hydrolase</keyword>
<reference evidence="9 10" key="1">
    <citation type="journal article" date="2011" name="Front. Microbiol.">
        <title>Two Strains of Crocosphaera watsonii with Highly Conserved Genomes are Distinguished by Strain-Specific Features.</title>
        <authorList>
            <person name="Bench S.R."/>
            <person name="Ilikchyan I.N."/>
            <person name="Tripp H.J."/>
            <person name="Zehr J.P."/>
        </authorList>
    </citation>
    <scope>NUCLEOTIDE SEQUENCE [LARGE SCALE GENOMIC DNA]</scope>
    <source>
        <strain evidence="9 10">WH 0003</strain>
    </source>
</reference>
<dbReference type="InterPro" id="IPR044838">
    <property type="entry name" value="EGY1-like"/>
</dbReference>
<feature type="transmembrane region" description="Helical" evidence="8">
    <location>
        <begin position="32"/>
        <end position="54"/>
    </location>
</feature>
<evidence type="ECO:0000313" key="10">
    <source>
        <dbReference type="Proteomes" id="UP000003477"/>
    </source>
</evidence>
<evidence type="ECO:0000256" key="2">
    <source>
        <dbReference type="ARBA" id="ARBA00022670"/>
    </source>
</evidence>
<protein>
    <submittedName>
        <fullName evidence="9">Peptidase M50</fullName>
    </submittedName>
</protein>
<dbReference type="GO" id="GO:0016020">
    <property type="term" value="C:membrane"/>
    <property type="evidence" value="ECO:0007669"/>
    <property type="project" value="UniProtKB-SubCell"/>
</dbReference>
<keyword evidence="3 8" id="KW-0812">Transmembrane</keyword>
<evidence type="ECO:0000256" key="3">
    <source>
        <dbReference type="ARBA" id="ARBA00022692"/>
    </source>
</evidence>